<evidence type="ECO:0000256" key="1">
    <source>
        <dbReference type="ARBA" id="ARBA00004651"/>
    </source>
</evidence>
<keyword evidence="4" id="KW-1003">Cell membrane</keyword>
<dbReference type="SUPFAM" id="SSF81345">
    <property type="entry name" value="ABC transporter involved in vitamin B12 uptake, BtuC"/>
    <property type="match status" value="1"/>
</dbReference>
<feature type="transmembrane region" description="Helical" evidence="9">
    <location>
        <begin position="141"/>
        <end position="163"/>
    </location>
</feature>
<keyword evidence="11" id="KW-1185">Reference proteome</keyword>
<keyword evidence="5 8" id="KW-0812">Transmembrane</keyword>
<feature type="transmembrane region" description="Helical" evidence="9">
    <location>
        <begin position="204"/>
        <end position="224"/>
    </location>
</feature>
<dbReference type="EMBL" id="FTOT01000002">
    <property type="protein sequence ID" value="SIS75117.1"/>
    <property type="molecule type" value="Genomic_DNA"/>
</dbReference>
<feature type="transmembrane region" description="Helical" evidence="9">
    <location>
        <begin position="6"/>
        <end position="28"/>
    </location>
</feature>
<dbReference type="GO" id="GO:0055085">
    <property type="term" value="P:transmembrane transport"/>
    <property type="evidence" value="ECO:0007669"/>
    <property type="project" value="InterPro"/>
</dbReference>
<dbReference type="GO" id="GO:0043190">
    <property type="term" value="C:ATP-binding cassette (ABC) transporter complex"/>
    <property type="evidence" value="ECO:0007669"/>
    <property type="project" value="InterPro"/>
</dbReference>
<comment type="subcellular location">
    <subcellularLocation>
        <location evidence="1 8">Cell membrane</location>
        <topology evidence="1 8">Multi-pass membrane protein</topology>
    </subcellularLocation>
</comment>
<comment type="similarity">
    <text evidence="2 8">Belongs to the ABC-3 integral membrane protein family.</text>
</comment>
<feature type="transmembrane region" description="Helical" evidence="9">
    <location>
        <begin position="60"/>
        <end position="80"/>
    </location>
</feature>
<dbReference type="OrthoDB" id="9804300at2"/>
<dbReference type="Pfam" id="PF00950">
    <property type="entry name" value="ABC-3"/>
    <property type="match status" value="1"/>
</dbReference>
<dbReference type="InterPro" id="IPR037294">
    <property type="entry name" value="ABC_BtuC-like"/>
</dbReference>
<gene>
    <name evidence="10" type="ORF">SAMN05421774_10235</name>
</gene>
<dbReference type="CDD" id="cd06550">
    <property type="entry name" value="TM_ABC_iron-siderophores_like"/>
    <property type="match status" value="1"/>
</dbReference>
<reference evidence="10 11" key="1">
    <citation type="submission" date="2017-01" db="EMBL/GenBank/DDBJ databases">
        <authorList>
            <person name="Mah S.A."/>
            <person name="Swanson W.J."/>
            <person name="Moy G.W."/>
            <person name="Vacquier V.D."/>
        </authorList>
    </citation>
    <scope>NUCLEOTIDE SEQUENCE [LARGE SCALE GENOMIC DNA]</scope>
    <source>
        <strain evidence="10 11">DSM 26375</strain>
    </source>
</reference>
<dbReference type="RefSeq" id="WP_076529269.1">
    <property type="nucleotide sequence ID" value="NZ_BMEH01000002.1"/>
</dbReference>
<evidence type="ECO:0000313" key="11">
    <source>
        <dbReference type="Proteomes" id="UP000186141"/>
    </source>
</evidence>
<evidence type="ECO:0000256" key="5">
    <source>
        <dbReference type="ARBA" id="ARBA00022692"/>
    </source>
</evidence>
<sequence length="390" mass="39578">MLAEAHVAILLTGALVGVAAAPLGLFLVLRGTAMLTDAVSHSIVLGIVIVWLLTGATSGPVQMLGAALAGVATVAVTGALQRSGLVRSDAAIGLAFPALFAAGVLLINLNARDVHLDVDSVLLGEIGFVWLDTMRIAGVEVPVSVVTLAVVAVINMAFVAAFWKELTLGSFDPALAAALGLAPGLLHQGLLVLTSVTAVASFDAVGAILFIAFAIVPSATALFLTDRPARALGLAVIVAGLAAGVGQWLAFRLDVSIGGMMAVTAGGLFVMALGLAPRRGVLARLMRRRAEAADQQARTLVAHLFTHEHGPEAATECSGAALSDHLRWPPDVAARVVLHGLDRGLIERHGEVLALTGKGRAVAQAIFDPLGHGQSGGAPGSISASSAKAP</sequence>
<evidence type="ECO:0000256" key="4">
    <source>
        <dbReference type="ARBA" id="ARBA00022475"/>
    </source>
</evidence>
<dbReference type="Gene3D" id="1.10.3470.10">
    <property type="entry name" value="ABC transporter involved in vitamin B12 uptake, BtuC"/>
    <property type="match status" value="1"/>
</dbReference>
<organism evidence="10 11">
    <name type="scientific">Gemmobacter megaterium</name>
    <dbReference type="NCBI Taxonomy" id="1086013"/>
    <lineage>
        <taxon>Bacteria</taxon>
        <taxon>Pseudomonadati</taxon>
        <taxon>Pseudomonadota</taxon>
        <taxon>Alphaproteobacteria</taxon>
        <taxon>Rhodobacterales</taxon>
        <taxon>Paracoccaceae</taxon>
        <taxon>Gemmobacter</taxon>
    </lineage>
</organism>
<evidence type="ECO:0000256" key="8">
    <source>
        <dbReference type="RuleBase" id="RU003943"/>
    </source>
</evidence>
<keyword evidence="7 9" id="KW-0472">Membrane</keyword>
<dbReference type="Proteomes" id="UP000186141">
    <property type="component" value="Unassembled WGS sequence"/>
</dbReference>
<dbReference type="InterPro" id="IPR001626">
    <property type="entry name" value="ABC_TroCD"/>
</dbReference>
<feature type="transmembrane region" description="Helical" evidence="9">
    <location>
        <begin position="257"/>
        <end position="276"/>
    </location>
</feature>
<accession>A0A1N7LMR8</accession>
<dbReference type="PANTHER" id="PTHR30477">
    <property type="entry name" value="ABC-TRANSPORTER METAL-BINDING PROTEIN"/>
    <property type="match status" value="1"/>
</dbReference>
<dbReference type="GO" id="GO:0010043">
    <property type="term" value="P:response to zinc ion"/>
    <property type="evidence" value="ECO:0007669"/>
    <property type="project" value="TreeGrafter"/>
</dbReference>
<evidence type="ECO:0000256" key="2">
    <source>
        <dbReference type="ARBA" id="ARBA00008034"/>
    </source>
</evidence>
<keyword evidence="6 9" id="KW-1133">Transmembrane helix</keyword>
<dbReference type="PANTHER" id="PTHR30477:SF8">
    <property type="entry name" value="METAL TRANSPORT SYSTEM MEMBRANE PROTEIN CT_070-RELATED"/>
    <property type="match status" value="1"/>
</dbReference>
<evidence type="ECO:0000313" key="10">
    <source>
        <dbReference type="EMBL" id="SIS75117.1"/>
    </source>
</evidence>
<feature type="transmembrane region" description="Helical" evidence="9">
    <location>
        <begin position="231"/>
        <end position="251"/>
    </location>
</feature>
<feature type="transmembrane region" description="Helical" evidence="9">
    <location>
        <begin position="92"/>
        <end position="111"/>
    </location>
</feature>
<dbReference type="AlphaFoldDB" id="A0A1N7LMR8"/>
<evidence type="ECO:0000256" key="6">
    <source>
        <dbReference type="ARBA" id="ARBA00022989"/>
    </source>
</evidence>
<feature type="transmembrane region" description="Helical" evidence="9">
    <location>
        <begin position="35"/>
        <end position="54"/>
    </location>
</feature>
<evidence type="ECO:0000256" key="9">
    <source>
        <dbReference type="SAM" id="Phobius"/>
    </source>
</evidence>
<proteinExistence type="inferred from homology"/>
<name>A0A1N7LMR8_9RHOB</name>
<protein>
    <submittedName>
        <fullName evidence="10">Manganese/zinc/iron transport system permease protein</fullName>
    </submittedName>
</protein>
<dbReference type="STRING" id="1086013.SAMN05421774_10235"/>
<evidence type="ECO:0000256" key="3">
    <source>
        <dbReference type="ARBA" id="ARBA00022448"/>
    </source>
</evidence>
<evidence type="ECO:0000256" key="7">
    <source>
        <dbReference type="ARBA" id="ARBA00023136"/>
    </source>
</evidence>
<keyword evidence="3 8" id="KW-0813">Transport</keyword>